<evidence type="ECO:0000313" key="3">
    <source>
        <dbReference type="Proteomes" id="UP001156882"/>
    </source>
</evidence>
<dbReference type="InterPro" id="IPR035897">
    <property type="entry name" value="Toll_tir_struct_dom_sf"/>
</dbReference>
<keyword evidence="3" id="KW-1185">Reference proteome</keyword>
<dbReference type="SUPFAM" id="SSF52200">
    <property type="entry name" value="Toll/Interleukin receptor TIR domain"/>
    <property type="match status" value="1"/>
</dbReference>
<dbReference type="Gene3D" id="3.40.50.10140">
    <property type="entry name" value="Toll/interleukin-1 receptor homology (TIR) domain"/>
    <property type="match status" value="1"/>
</dbReference>
<proteinExistence type="predicted"/>
<gene>
    <name evidence="2" type="ORF">GCM10007874_00240</name>
</gene>
<accession>A0ABQ6CEB8</accession>
<organism evidence="2 3">
    <name type="scientific">Labrys miyagiensis</name>
    <dbReference type="NCBI Taxonomy" id="346912"/>
    <lineage>
        <taxon>Bacteria</taxon>
        <taxon>Pseudomonadati</taxon>
        <taxon>Pseudomonadota</taxon>
        <taxon>Alphaproteobacteria</taxon>
        <taxon>Hyphomicrobiales</taxon>
        <taxon>Xanthobacteraceae</taxon>
        <taxon>Labrys</taxon>
    </lineage>
</organism>
<evidence type="ECO:0000259" key="1">
    <source>
        <dbReference type="PROSITE" id="PS50104"/>
    </source>
</evidence>
<dbReference type="EMBL" id="BSPC01000002">
    <property type="protein sequence ID" value="GLS17009.1"/>
    <property type="molecule type" value="Genomic_DNA"/>
</dbReference>
<dbReference type="Proteomes" id="UP001156882">
    <property type="component" value="Unassembled WGS sequence"/>
</dbReference>
<evidence type="ECO:0000313" key="2">
    <source>
        <dbReference type="EMBL" id="GLS17009.1"/>
    </source>
</evidence>
<dbReference type="Pfam" id="PF13676">
    <property type="entry name" value="TIR_2"/>
    <property type="match status" value="1"/>
</dbReference>
<comment type="caution">
    <text evidence="2">The sequence shown here is derived from an EMBL/GenBank/DDBJ whole genome shotgun (WGS) entry which is preliminary data.</text>
</comment>
<feature type="domain" description="TIR" evidence="1">
    <location>
        <begin position="29"/>
        <end position="168"/>
    </location>
</feature>
<protein>
    <recommendedName>
        <fullName evidence="1">TIR domain-containing protein</fullName>
    </recommendedName>
</protein>
<reference evidence="3" key="1">
    <citation type="journal article" date="2019" name="Int. J. Syst. Evol. Microbiol.">
        <title>The Global Catalogue of Microorganisms (GCM) 10K type strain sequencing project: providing services to taxonomists for standard genome sequencing and annotation.</title>
        <authorList>
            <consortium name="The Broad Institute Genomics Platform"/>
            <consortium name="The Broad Institute Genome Sequencing Center for Infectious Disease"/>
            <person name="Wu L."/>
            <person name="Ma J."/>
        </authorList>
    </citation>
    <scope>NUCLEOTIDE SEQUENCE [LARGE SCALE GENOMIC DNA]</scope>
    <source>
        <strain evidence="3">NBRC 101365</strain>
    </source>
</reference>
<sequence>MEALEFVQQLLERLDNAGGYQGRSQRPQRRAQIFISYERTDQAVANKLYEALPKDRFEVWLDTTFLQGGEDWNQELEDKIKASDIFLVLNSKNLASKVIGFVNKEIDTALDLQKYRQRGIEFVVPLLIDGTLAEEGLKELQRFHQLPLRRTSFDTDIAQIIKRISRDLQRMTRDLKSEAL</sequence>
<dbReference type="InterPro" id="IPR000157">
    <property type="entry name" value="TIR_dom"/>
</dbReference>
<dbReference type="PROSITE" id="PS50104">
    <property type="entry name" value="TIR"/>
    <property type="match status" value="1"/>
</dbReference>
<name>A0ABQ6CEB8_9HYPH</name>